<proteinExistence type="predicted"/>
<feature type="region of interest" description="Disordered" evidence="2">
    <location>
        <begin position="127"/>
        <end position="150"/>
    </location>
</feature>
<evidence type="ECO:0000313" key="4">
    <source>
        <dbReference type="Proteomes" id="UP000007800"/>
    </source>
</evidence>
<evidence type="ECO:0000256" key="1">
    <source>
        <dbReference type="SAM" id="Coils"/>
    </source>
</evidence>
<dbReference type="InParanoid" id="C5LWU4"/>
<reference evidence="3 4" key="1">
    <citation type="submission" date="2008-07" db="EMBL/GenBank/DDBJ databases">
        <authorList>
            <person name="El-Sayed N."/>
            <person name="Caler E."/>
            <person name="Inman J."/>
            <person name="Amedeo P."/>
            <person name="Hass B."/>
            <person name="Wortman J."/>
        </authorList>
    </citation>
    <scope>NUCLEOTIDE SEQUENCE [LARGE SCALE GENOMIC DNA]</scope>
    <source>
        <strain evidence="4">ATCC 50983 / TXsc</strain>
    </source>
</reference>
<evidence type="ECO:0000256" key="2">
    <source>
        <dbReference type="SAM" id="MobiDB-lite"/>
    </source>
</evidence>
<dbReference type="Proteomes" id="UP000007800">
    <property type="component" value="Unassembled WGS sequence"/>
</dbReference>
<gene>
    <name evidence="3" type="ORF">Pmar_PMAR027456</name>
</gene>
<feature type="non-terminal residue" evidence="3">
    <location>
        <position position="1"/>
    </location>
</feature>
<name>C5LWU4_PERM5</name>
<dbReference type="EMBL" id="GG686263">
    <property type="protein sequence ID" value="EEQ98798.1"/>
    <property type="molecule type" value="Genomic_DNA"/>
</dbReference>
<dbReference type="RefSeq" id="XP_002766081.1">
    <property type="nucleotide sequence ID" value="XM_002766035.1"/>
</dbReference>
<keyword evidence="1" id="KW-0175">Coiled coil</keyword>
<accession>C5LWU4</accession>
<dbReference type="AlphaFoldDB" id="C5LWU4"/>
<keyword evidence="4" id="KW-1185">Reference proteome</keyword>
<sequence>IEFNKYETTVAARRKSASEFATEGLLPALATWGQHTLGMDNGQCVVTFNIPVQHYGQLKGRLILQPSPADAVPLCVVMSREADRLKYSNKELNKKVQEMEVQLEVLKVDRASASTSAGESAVVVGAKRRLLDDSGGTPMTQSSTKKAKDE</sequence>
<protein>
    <submittedName>
        <fullName evidence="3">Uncharacterized protein</fullName>
    </submittedName>
</protein>
<evidence type="ECO:0000313" key="3">
    <source>
        <dbReference type="EMBL" id="EEQ98798.1"/>
    </source>
</evidence>
<dbReference type="GeneID" id="9062816"/>
<dbReference type="OMA" id="LATWGQH"/>
<organism evidence="4">
    <name type="scientific">Perkinsus marinus (strain ATCC 50983 / TXsc)</name>
    <dbReference type="NCBI Taxonomy" id="423536"/>
    <lineage>
        <taxon>Eukaryota</taxon>
        <taxon>Sar</taxon>
        <taxon>Alveolata</taxon>
        <taxon>Perkinsozoa</taxon>
        <taxon>Perkinsea</taxon>
        <taxon>Perkinsida</taxon>
        <taxon>Perkinsidae</taxon>
        <taxon>Perkinsus</taxon>
    </lineage>
</organism>
<feature type="coiled-coil region" evidence="1">
    <location>
        <begin position="82"/>
        <end position="109"/>
    </location>
</feature>
<dbReference type="OrthoDB" id="454761at2759"/>